<accession>A0A813IB62</accession>
<organism evidence="2 3">
    <name type="scientific">Polarella glacialis</name>
    <name type="common">Dinoflagellate</name>
    <dbReference type="NCBI Taxonomy" id="89957"/>
    <lineage>
        <taxon>Eukaryota</taxon>
        <taxon>Sar</taxon>
        <taxon>Alveolata</taxon>
        <taxon>Dinophyceae</taxon>
        <taxon>Suessiales</taxon>
        <taxon>Suessiaceae</taxon>
        <taxon>Polarella</taxon>
    </lineage>
</organism>
<evidence type="ECO:0000313" key="3">
    <source>
        <dbReference type="Proteomes" id="UP000626109"/>
    </source>
</evidence>
<dbReference type="EMBL" id="CAJNNW010005185">
    <property type="protein sequence ID" value="CAE8647192.1"/>
    <property type="molecule type" value="Genomic_DNA"/>
</dbReference>
<dbReference type="AlphaFoldDB" id="A0A813IB62"/>
<feature type="compositionally biased region" description="Acidic residues" evidence="1">
    <location>
        <begin position="135"/>
        <end position="145"/>
    </location>
</feature>
<evidence type="ECO:0000313" key="2">
    <source>
        <dbReference type="EMBL" id="CAE8647192.1"/>
    </source>
</evidence>
<reference evidence="2" key="1">
    <citation type="submission" date="2021-02" db="EMBL/GenBank/DDBJ databases">
        <authorList>
            <person name="Dougan E. K."/>
            <person name="Rhodes N."/>
            <person name="Thang M."/>
            <person name="Chan C."/>
        </authorList>
    </citation>
    <scope>NUCLEOTIDE SEQUENCE</scope>
</reference>
<evidence type="ECO:0000256" key="1">
    <source>
        <dbReference type="SAM" id="MobiDB-lite"/>
    </source>
</evidence>
<dbReference type="Proteomes" id="UP000626109">
    <property type="component" value="Unassembled WGS sequence"/>
</dbReference>
<feature type="region of interest" description="Disordered" evidence="1">
    <location>
        <begin position="129"/>
        <end position="189"/>
    </location>
</feature>
<sequence>AHPDKGGSQEHFHAVVRAFEVLSCAASRDAYDGALARGLPGPAAFAIATKGSIPSSDTAPKPGKRCRGQSVPLSSETALQQLRAAVSELPREERRGALDKLVPRVREALLAYMQKAQAPAALASAAPAASPVAEGESESSCESEEAPGGGESAALALEDGQAANGAQEETPGQVSGAGSSGRGVLRQPGSPPTYRASVFVPGLFVVTKPIPSLERVLQQHAALVRARELVALGSGDMPLDSKTFRAALLRASEESGLREAADLGPLFFTAIAYVINACLSIKLSMDRSFQMSADGLETKAFFLFPAWLQCSEFLQANCAARWAQSRETPIQLPAGCSLRSVSDVLLYSVNKQLNFDAAADAMRREDFVRAWGFLSIRATPPAQVLLGHHPLLLVRPPQESEICFLDDPVNWQVVSSRPRLPLHLDKCFVAAALHTPTSDFELVVELAGHWTKRDKLLLGGLREDSDVSALYAVSQEAQEPQNCRRLQGLWFSIRSRSLLSDTADNECMTILPGGPAGPIPQVQGAVEAGSCWGFAVRGDGLVHLGIPADNAEGVHWIPTTYRHDTARQLRPGLLLTPHQRSHESEAGRRQTWRRRFSSASVSCRQRHLAGQPFVKNG</sequence>
<protein>
    <recommendedName>
        <fullName evidence="4">J domain-containing protein</fullName>
    </recommendedName>
</protein>
<proteinExistence type="predicted"/>
<feature type="region of interest" description="Disordered" evidence="1">
    <location>
        <begin position="51"/>
        <end position="74"/>
    </location>
</feature>
<comment type="caution">
    <text evidence="2">The sequence shown here is derived from an EMBL/GenBank/DDBJ whole genome shotgun (WGS) entry which is preliminary data.</text>
</comment>
<evidence type="ECO:0008006" key="4">
    <source>
        <dbReference type="Google" id="ProtNLM"/>
    </source>
</evidence>
<dbReference type="SUPFAM" id="SSF46565">
    <property type="entry name" value="Chaperone J-domain"/>
    <property type="match status" value="1"/>
</dbReference>
<gene>
    <name evidence="2" type="ORF">PGLA2088_LOCUS5464</name>
</gene>
<dbReference type="InterPro" id="IPR036869">
    <property type="entry name" value="J_dom_sf"/>
</dbReference>
<feature type="non-terminal residue" evidence="2">
    <location>
        <position position="1"/>
    </location>
</feature>
<name>A0A813IB62_POLGL</name>